<keyword evidence="1 5" id="KW-0699">rRNA-binding</keyword>
<feature type="domain" description="Large ribosomal subunit protein bL25 beta" evidence="7">
    <location>
        <begin position="102"/>
        <end position="187"/>
    </location>
</feature>
<evidence type="ECO:0000259" key="6">
    <source>
        <dbReference type="Pfam" id="PF01386"/>
    </source>
</evidence>
<dbReference type="GO" id="GO:0006412">
    <property type="term" value="P:translation"/>
    <property type="evidence" value="ECO:0007669"/>
    <property type="project" value="UniProtKB-UniRule"/>
</dbReference>
<dbReference type="Pfam" id="PF01386">
    <property type="entry name" value="Ribosomal_L25p"/>
    <property type="match status" value="1"/>
</dbReference>
<sequence>MAQNYELKATVRERVGKGAARALRREGLVPAVIYGDKKSPIAISIPSKETTLRLHGGGFLTHVVTIDVDGEKIDVIPRDYQLDPVKDTLVHVDYLRVSASSKLTVDIPVHFLNQDTCPGIKRGGVLNIVRHEVEMEVSADAIPEYIEVDLAGAEVGDSIHISAVTLPKGARPVISDRDFTIATIAAPAALKSEEAGADAEADTAE</sequence>
<dbReference type="Proteomes" id="UP000094622">
    <property type="component" value="Unassembled WGS sequence"/>
</dbReference>
<dbReference type="GO" id="GO:0008097">
    <property type="term" value="F:5S rRNA binding"/>
    <property type="evidence" value="ECO:0007669"/>
    <property type="project" value="InterPro"/>
</dbReference>
<keyword evidence="4 5" id="KW-0687">Ribonucleoprotein</keyword>
<dbReference type="Gene3D" id="2.40.240.10">
    <property type="entry name" value="Ribosomal Protein L25, Chain P"/>
    <property type="match status" value="1"/>
</dbReference>
<evidence type="ECO:0000256" key="1">
    <source>
        <dbReference type="ARBA" id="ARBA00022730"/>
    </source>
</evidence>
<comment type="function">
    <text evidence="5">This is one of the proteins that binds to the 5S RNA in the ribosome where it forms part of the central protuberance.</text>
</comment>
<evidence type="ECO:0000256" key="2">
    <source>
        <dbReference type="ARBA" id="ARBA00022884"/>
    </source>
</evidence>
<dbReference type="OrthoDB" id="9806411at2"/>
<keyword evidence="9" id="KW-1185">Reference proteome</keyword>
<dbReference type="InterPro" id="IPR020056">
    <property type="entry name" value="Rbsml_bL25/Gln-tRNA_synth_N"/>
</dbReference>
<dbReference type="SUPFAM" id="SSF50715">
    <property type="entry name" value="Ribosomal protein L25-like"/>
    <property type="match status" value="1"/>
</dbReference>
<dbReference type="InterPro" id="IPR011035">
    <property type="entry name" value="Ribosomal_bL25/Gln-tRNA_synth"/>
</dbReference>
<comment type="subunit">
    <text evidence="5">Part of the 50S ribosomal subunit; part of the 5S rRNA/L5/L18/L25 subcomplex. Contacts the 5S rRNA. Binds to the 5S rRNA independently of L5 and L18.</text>
</comment>
<dbReference type="HAMAP" id="MF_01334">
    <property type="entry name" value="Ribosomal_bL25_CTC"/>
    <property type="match status" value="1"/>
</dbReference>
<dbReference type="CDD" id="cd00495">
    <property type="entry name" value="Ribosomal_L25_TL5_CTC"/>
    <property type="match status" value="1"/>
</dbReference>
<keyword evidence="3 5" id="KW-0689">Ribosomal protein</keyword>
<dbReference type="InterPro" id="IPR020057">
    <property type="entry name" value="Ribosomal_bL25_b-dom"/>
</dbReference>
<dbReference type="InterPro" id="IPR001021">
    <property type="entry name" value="Ribosomal_bL25_long"/>
</dbReference>
<comment type="similarity">
    <text evidence="5">Belongs to the bacterial ribosomal protein bL25 family. CTC subfamily.</text>
</comment>
<dbReference type="PANTHER" id="PTHR33284">
    <property type="entry name" value="RIBOSOMAL PROTEIN L25/GLN-TRNA SYNTHETASE, ANTI-CODON-BINDING DOMAIN-CONTAINING PROTEIN"/>
    <property type="match status" value="1"/>
</dbReference>
<gene>
    <name evidence="5 8" type="primary">rplY</name>
    <name evidence="5" type="synonym">ctc</name>
    <name evidence="8" type="ORF">A6302_01189</name>
</gene>
<proteinExistence type="inferred from homology"/>
<dbReference type="InterPro" id="IPR037121">
    <property type="entry name" value="Ribosomal_bL25_C"/>
</dbReference>
<dbReference type="Pfam" id="PF14693">
    <property type="entry name" value="Ribosomal_TL5_C"/>
    <property type="match status" value="1"/>
</dbReference>
<organism evidence="8 9">
    <name type="scientific">Methylobrevis pamukkalensis</name>
    <dbReference type="NCBI Taxonomy" id="1439726"/>
    <lineage>
        <taxon>Bacteria</taxon>
        <taxon>Pseudomonadati</taxon>
        <taxon>Pseudomonadota</taxon>
        <taxon>Alphaproteobacteria</taxon>
        <taxon>Hyphomicrobiales</taxon>
        <taxon>Pleomorphomonadaceae</taxon>
        <taxon>Methylobrevis</taxon>
    </lineage>
</organism>
<dbReference type="PATRIC" id="fig|1439726.3.peg.1248"/>
<evidence type="ECO:0000259" key="7">
    <source>
        <dbReference type="Pfam" id="PF14693"/>
    </source>
</evidence>
<feature type="domain" description="Large ribosomal subunit protein bL25 L25" evidence="6">
    <location>
        <begin position="7"/>
        <end position="93"/>
    </location>
</feature>
<dbReference type="GO" id="GO:0003735">
    <property type="term" value="F:structural constituent of ribosome"/>
    <property type="evidence" value="ECO:0007669"/>
    <property type="project" value="InterPro"/>
</dbReference>
<protein>
    <recommendedName>
        <fullName evidence="5">Large ribosomal subunit protein bL25</fullName>
    </recommendedName>
    <alternativeName>
        <fullName evidence="5">General stress protein CTC</fullName>
    </alternativeName>
</protein>
<keyword evidence="2 5" id="KW-0694">RNA-binding</keyword>
<reference evidence="8 9" key="1">
    <citation type="submission" date="2016-07" db="EMBL/GenBank/DDBJ databases">
        <title>Draft Genome Sequence of Methylobrevis pamukkalensis PK2.</title>
        <authorList>
            <person name="Vasilenko O.V."/>
            <person name="Doronina N.V."/>
            <person name="Shmareva M.N."/>
            <person name="Tarlachkov S.V."/>
            <person name="Mustakhimov I."/>
            <person name="Trotsenko Y.A."/>
        </authorList>
    </citation>
    <scope>NUCLEOTIDE SEQUENCE [LARGE SCALE GENOMIC DNA]</scope>
    <source>
        <strain evidence="8 9">PK2</strain>
    </source>
</reference>
<dbReference type="NCBIfam" id="NF004128">
    <property type="entry name" value="PRK05618.1-2"/>
    <property type="match status" value="1"/>
</dbReference>
<dbReference type="AlphaFoldDB" id="A0A1E3H5B4"/>
<evidence type="ECO:0000256" key="3">
    <source>
        <dbReference type="ARBA" id="ARBA00022980"/>
    </source>
</evidence>
<dbReference type="NCBIfam" id="TIGR00731">
    <property type="entry name" value="bL25_bact_ctc"/>
    <property type="match status" value="1"/>
</dbReference>
<evidence type="ECO:0000256" key="5">
    <source>
        <dbReference type="HAMAP-Rule" id="MF_01334"/>
    </source>
</evidence>
<dbReference type="GO" id="GO:0022625">
    <property type="term" value="C:cytosolic large ribosomal subunit"/>
    <property type="evidence" value="ECO:0007669"/>
    <property type="project" value="TreeGrafter"/>
</dbReference>
<dbReference type="RefSeq" id="WP_069306170.1">
    <property type="nucleotide sequence ID" value="NZ_MCRJ01000020.1"/>
</dbReference>
<dbReference type="Gene3D" id="2.170.120.20">
    <property type="entry name" value="Ribosomal protein L25, beta domain"/>
    <property type="match status" value="1"/>
</dbReference>
<accession>A0A1E3H5B4</accession>
<evidence type="ECO:0000313" key="8">
    <source>
        <dbReference type="EMBL" id="ODN71500.1"/>
    </source>
</evidence>
<dbReference type="NCBIfam" id="NF004612">
    <property type="entry name" value="PRK05943.1"/>
    <property type="match status" value="1"/>
</dbReference>
<evidence type="ECO:0000256" key="4">
    <source>
        <dbReference type="ARBA" id="ARBA00023274"/>
    </source>
</evidence>
<name>A0A1E3H5B4_9HYPH</name>
<dbReference type="InterPro" id="IPR020930">
    <property type="entry name" value="Ribosomal_uL5_bac-type"/>
</dbReference>
<dbReference type="EMBL" id="MCRJ01000020">
    <property type="protein sequence ID" value="ODN71500.1"/>
    <property type="molecule type" value="Genomic_DNA"/>
</dbReference>
<dbReference type="InterPro" id="IPR029751">
    <property type="entry name" value="Ribosomal_L25_dom"/>
</dbReference>
<dbReference type="PANTHER" id="PTHR33284:SF1">
    <property type="entry name" value="RIBOSOMAL PROTEIN L25_GLN-TRNA SYNTHETASE, ANTI-CODON-BINDING DOMAIN-CONTAINING PROTEIN"/>
    <property type="match status" value="1"/>
</dbReference>
<comment type="caution">
    <text evidence="8">The sequence shown here is derived from an EMBL/GenBank/DDBJ whole genome shotgun (WGS) entry which is preliminary data.</text>
</comment>
<evidence type="ECO:0000313" key="9">
    <source>
        <dbReference type="Proteomes" id="UP000094622"/>
    </source>
</evidence>